<proteinExistence type="predicted"/>
<dbReference type="PROSITE" id="PS51186">
    <property type="entry name" value="GNAT"/>
    <property type="match status" value="1"/>
</dbReference>
<evidence type="ECO:0000313" key="2">
    <source>
        <dbReference type="EMBL" id="TCS40183.1"/>
    </source>
</evidence>
<comment type="caution">
    <text evidence="2">The sequence shown here is derived from an EMBL/GenBank/DDBJ whole genome shotgun (WGS) entry which is preliminary data.</text>
</comment>
<dbReference type="CDD" id="cd04301">
    <property type="entry name" value="NAT_SF"/>
    <property type="match status" value="1"/>
</dbReference>
<dbReference type="Proteomes" id="UP000295793">
    <property type="component" value="Unassembled WGS sequence"/>
</dbReference>
<dbReference type="Gene3D" id="3.40.630.30">
    <property type="match status" value="1"/>
</dbReference>
<feature type="domain" description="N-acetyltransferase" evidence="1">
    <location>
        <begin position="1"/>
        <end position="160"/>
    </location>
</feature>
<dbReference type="AlphaFoldDB" id="A0A4R3I5G2"/>
<dbReference type="EMBL" id="SLZR01000010">
    <property type="protein sequence ID" value="TCS40183.1"/>
    <property type="molecule type" value="Genomic_DNA"/>
</dbReference>
<dbReference type="PANTHER" id="PTHR43138">
    <property type="entry name" value="ACETYLTRANSFERASE, GNAT FAMILY"/>
    <property type="match status" value="1"/>
</dbReference>
<name>A0A4R3I5G2_9GAMM</name>
<evidence type="ECO:0000313" key="3">
    <source>
        <dbReference type="Proteomes" id="UP000295793"/>
    </source>
</evidence>
<dbReference type="Pfam" id="PF00583">
    <property type="entry name" value="Acetyltransf_1"/>
    <property type="match status" value="1"/>
</dbReference>
<sequence>MPIREMTKQDFLAFWPCFKETLSLQETYAFDPQMPIDVAYSLWCESPDKTFVYERAGKVVGSYYIKKNAEGPGSHVCNCGYMVAKESRGLGIARKMAEHSFDQARQSGFRAMQFNSVVSTNEAAVLLWQKLGFTIVGTLPKAYQHRTKGLVDTFVMHKFL</sequence>
<reference evidence="2 3" key="1">
    <citation type="submission" date="2019-03" db="EMBL/GenBank/DDBJ databases">
        <title>Genomic Encyclopedia of Archaeal and Bacterial Type Strains, Phase II (KMG-II): from individual species to whole genera.</title>
        <authorList>
            <person name="Goeker M."/>
        </authorList>
    </citation>
    <scope>NUCLEOTIDE SEQUENCE [LARGE SCALE GENOMIC DNA]</scope>
    <source>
        <strain evidence="2 3">DSM 15388</strain>
    </source>
</reference>
<dbReference type="InterPro" id="IPR000182">
    <property type="entry name" value="GNAT_dom"/>
</dbReference>
<evidence type="ECO:0000259" key="1">
    <source>
        <dbReference type="PROSITE" id="PS51186"/>
    </source>
</evidence>
<keyword evidence="2" id="KW-0689">Ribosomal protein</keyword>
<dbReference type="GO" id="GO:0005840">
    <property type="term" value="C:ribosome"/>
    <property type="evidence" value="ECO:0007669"/>
    <property type="project" value="UniProtKB-KW"/>
</dbReference>
<accession>A0A4R3I5G2</accession>
<dbReference type="InterPro" id="IPR052742">
    <property type="entry name" value="Mito_N-acetyltransferase"/>
</dbReference>
<keyword evidence="2" id="KW-0687">Ribonucleoprotein</keyword>
<dbReference type="PANTHER" id="PTHR43138:SF1">
    <property type="entry name" value="N-ACETYLTRANSFERASE ACA1"/>
    <property type="match status" value="1"/>
</dbReference>
<gene>
    <name evidence="2" type="ORF">BCF53_110105</name>
</gene>
<keyword evidence="3" id="KW-1185">Reference proteome</keyword>
<dbReference type="InterPro" id="IPR016181">
    <property type="entry name" value="Acyl_CoA_acyltransferase"/>
</dbReference>
<dbReference type="SUPFAM" id="SSF55729">
    <property type="entry name" value="Acyl-CoA N-acyltransferases (Nat)"/>
    <property type="match status" value="1"/>
</dbReference>
<organism evidence="2 3">
    <name type="scientific">Reinekea marinisedimentorum</name>
    <dbReference type="NCBI Taxonomy" id="230495"/>
    <lineage>
        <taxon>Bacteria</taxon>
        <taxon>Pseudomonadati</taxon>
        <taxon>Pseudomonadota</taxon>
        <taxon>Gammaproteobacteria</taxon>
        <taxon>Oceanospirillales</taxon>
        <taxon>Saccharospirillaceae</taxon>
        <taxon>Reinekea</taxon>
    </lineage>
</organism>
<protein>
    <submittedName>
        <fullName evidence="2">Ribosomal protein S18 acetylase RimI-like enzyme</fullName>
    </submittedName>
</protein>
<dbReference type="GO" id="GO:0016747">
    <property type="term" value="F:acyltransferase activity, transferring groups other than amino-acyl groups"/>
    <property type="evidence" value="ECO:0007669"/>
    <property type="project" value="InterPro"/>
</dbReference>